<evidence type="ECO:0000313" key="2">
    <source>
        <dbReference type="Proteomes" id="UP000184192"/>
    </source>
</evidence>
<accession>A0A1M6F4I2</accession>
<dbReference type="eggNOG" id="COG1672">
    <property type="taxonomic scope" value="Bacteria"/>
</dbReference>
<protein>
    <recommendedName>
        <fullName evidence="3">ATP-binding protein</fullName>
    </recommendedName>
</protein>
<dbReference type="GeneID" id="92712127"/>
<dbReference type="PANTHER" id="PTHR34301:SF8">
    <property type="entry name" value="ATPASE DOMAIN-CONTAINING PROTEIN"/>
    <property type="match status" value="1"/>
</dbReference>
<sequence>MKSPFQYGTLVDKDSFVNRVEDRQRLKEFLSAGINVMLISPRRWGKSSLVKVAMDELKEENKQVRICFIDAFSVKTEAEFLQTFAREVISCASSTWEKRLEDVKHFLTGVTPSITLKDNMSETLSLDLKLGFEDKRVMEILALPEKLAEAKKIHIIVCIDEFQQLALFPSYQSLEGKMRSVWQTQHHVSYCFYGSKRHMMLDIFNNSSNPFYRFGQVLFLQKIAEEEWIPFIIHSFRKTGKEITEKQAAYICETVKCHSWYVQQYSFFVWTATPVSVSDEILKCQLRMLIDTNMPMFISDTENLTASQVAMLRAVADGESQLNAAAVVSKYGLGNPQTITRNKRILVERDFIEKKSDIFTFADPVFELWFRQQYMSLI</sequence>
<organism evidence="1 2">
    <name type="scientific">Bacteroides stercorirosoris</name>
    <dbReference type="NCBI Taxonomy" id="871324"/>
    <lineage>
        <taxon>Bacteria</taxon>
        <taxon>Pseudomonadati</taxon>
        <taxon>Bacteroidota</taxon>
        <taxon>Bacteroidia</taxon>
        <taxon>Bacteroidales</taxon>
        <taxon>Bacteroidaceae</taxon>
        <taxon>Bacteroides</taxon>
    </lineage>
</organism>
<proteinExistence type="predicted"/>
<keyword evidence="2" id="KW-1185">Reference proteome</keyword>
<dbReference type="InterPro" id="IPR027417">
    <property type="entry name" value="P-loop_NTPase"/>
</dbReference>
<dbReference type="AlphaFoldDB" id="A0A1M6F4I2"/>
<evidence type="ECO:0008006" key="3">
    <source>
        <dbReference type="Google" id="ProtNLM"/>
    </source>
</evidence>
<dbReference type="PANTHER" id="PTHR34301">
    <property type="entry name" value="DNA-BINDING PROTEIN-RELATED"/>
    <property type="match status" value="1"/>
</dbReference>
<gene>
    <name evidence="1" type="ORF">SAMN05444350_11122</name>
</gene>
<dbReference type="Proteomes" id="UP000184192">
    <property type="component" value="Unassembled WGS sequence"/>
</dbReference>
<evidence type="ECO:0000313" key="1">
    <source>
        <dbReference type="EMBL" id="SHI92581.1"/>
    </source>
</evidence>
<dbReference type="RefSeq" id="WP_025835121.1">
    <property type="nucleotide sequence ID" value="NZ_FQZN01000011.1"/>
</dbReference>
<reference evidence="2" key="1">
    <citation type="submission" date="2016-11" db="EMBL/GenBank/DDBJ databases">
        <authorList>
            <person name="Varghese N."/>
            <person name="Submissions S."/>
        </authorList>
    </citation>
    <scope>NUCLEOTIDE SEQUENCE [LARGE SCALE GENOMIC DNA]</scope>
    <source>
        <strain evidence="2">DSM 26884</strain>
    </source>
</reference>
<dbReference type="Gene3D" id="3.40.50.300">
    <property type="entry name" value="P-loop containing nucleotide triphosphate hydrolases"/>
    <property type="match status" value="1"/>
</dbReference>
<dbReference type="EMBL" id="FQZN01000011">
    <property type="protein sequence ID" value="SHI92581.1"/>
    <property type="molecule type" value="Genomic_DNA"/>
</dbReference>
<dbReference type="SUPFAM" id="SSF52540">
    <property type="entry name" value="P-loop containing nucleoside triphosphate hydrolases"/>
    <property type="match status" value="1"/>
</dbReference>
<name>A0A1M6F4I2_9BACE</name>